<protein>
    <recommendedName>
        <fullName evidence="2">Pyridoxal phosphate homeostasis protein</fullName>
        <shortName evidence="2">PLP homeostasis protein</shortName>
    </recommendedName>
</protein>
<dbReference type="PANTHER" id="PTHR10146">
    <property type="entry name" value="PROLINE SYNTHETASE CO-TRANSCRIBED BACTERIAL HOMOLOG PROTEIN"/>
    <property type="match status" value="1"/>
</dbReference>
<evidence type="ECO:0000313" key="5">
    <source>
        <dbReference type="EMBL" id="KZN17504.1"/>
    </source>
</evidence>
<dbReference type="NCBIfam" id="TIGR00044">
    <property type="entry name" value="YggS family pyridoxal phosphate-dependent enzyme"/>
    <property type="match status" value="1"/>
</dbReference>
<dbReference type="InterPro" id="IPR011078">
    <property type="entry name" value="PyrdxlP_homeostasis"/>
</dbReference>
<dbReference type="OrthoDB" id="9804072at2"/>
<dbReference type="SUPFAM" id="SSF51419">
    <property type="entry name" value="PLP-binding barrel"/>
    <property type="match status" value="1"/>
</dbReference>
<organism evidence="5 6">
    <name type="scientific">Pseudomonas fluorescens</name>
    <dbReference type="NCBI Taxonomy" id="294"/>
    <lineage>
        <taxon>Bacteria</taxon>
        <taxon>Pseudomonadati</taxon>
        <taxon>Pseudomonadota</taxon>
        <taxon>Gammaproteobacteria</taxon>
        <taxon>Pseudomonadales</taxon>
        <taxon>Pseudomonadaceae</taxon>
        <taxon>Pseudomonas</taxon>
    </lineage>
</organism>
<dbReference type="AlphaFoldDB" id="A0A166NL79"/>
<accession>A0A166NL79</accession>
<sequence>MLDQLEETVTLHERHGRYPQATSVEDFRRNLAAVQQRIANACQRVGRDPASVRLLPVSKTFDEAHLRLAYAAGCRLLGENKVQEAQRKSQAMADLADLRWSVIGHLQTNKAKQVARFASEFQALDSLRVAEALDRRLHIEGRQLDVFVQVNTSGEASKYGLAPEAVADFLYALPAFSALRVRGLMTLALFSADVVRVRPCFVRLRELRERLRQHAPAGVGLEELSMGMSGDFEIAIEEGATVVRVGQAIFGARAMPDAYYWPTADARSESDEHTGSHPIPSAPL</sequence>
<comment type="similarity">
    <text evidence="2 3">Belongs to the pyridoxal phosphate-binding protein YggS/PROSC family.</text>
</comment>
<dbReference type="RefSeq" id="WP_063342151.1">
    <property type="nucleotide sequence ID" value="NZ_LUKJ01000003.1"/>
</dbReference>
<dbReference type="HAMAP" id="MF_02087">
    <property type="entry name" value="PLP_homeostasis"/>
    <property type="match status" value="1"/>
</dbReference>
<comment type="function">
    <text evidence="2">Pyridoxal 5'-phosphate (PLP)-binding protein, which is involved in PLP homeostasis.</text>
</comment>
<proteinExistence type="inferred from homology"/>
<keyword evidence="1 2" id="KW-0663">Pyridoxal phosphate</keyword>
<dbReference type="FunFam" id="3.20.20.10:FF:000018">
    <property type="entry name" value="Pyridoxal phosphate homeostasis protein"/>
    <property type="match status" value="1"/>
</dbReference>
<reference evidence="6" key="1">
    <citation type="submission" date="2016-03" db="EMBL/GenBank/DDBJ databases">
        <authorList>
            <person name="Ray J."/>
            <person name="Price M."/>
            <person name="Deutschbauer A."/>
        </authorList>
    </citation>
    <scope>NUCLEOTIDE SEQUENCE [LARGE SCALE GENOMIC DNA]</scope>
    <source>
        <strain evidence="6">FW300-N1B4</strain>
    </source>
</reference>
<evidence type="ECO:0000313" key="6">
    <source>
        <dbReference type="Proteomes" id="UP000076489"/>
    </source>
</evidence>
<dbReference type="Gene3D" id="3.20.20.10">
    <property type="entry name" value="Alanine racemase"/>
    <property type="match status" value="1"/>
</dbReference>
<comment type="caution">
    <text evidence="5">The sequence shown here is derived from an EMBL/GenBank/DDBJ whole genome shotgun (WGS) entry which is preliminary data.</text>
</comment>
<dbReference type="GO" id="GO:0030170">
    <property type="term" value="F:pyridoxal phosphate binding"/>
    <property type="evidence" value="ECO:0007669"/>
    <property type="project" value="UniProtKB-UniRule"/>
</dbReference>
<feature type="domain" description="Alanine racemase N-terminal" evidence="4">
    <location>
        <begin position="30"/>
        <end position="253"/>
    </location>
</feature>
<evidence type="ECO:0000256" key="1">
    <source>
        <dbReference type="ARBA" id="ARBA00022898"/>
    </source>
</evidence>
<dbReference type="InterPro" id="IPR001608">
    <property type="entry name" value="Ala_racemase_N"/>
</dbReference>
<reference evidence="5 6" key="2">
    <citation type="journal article" date="2018" name="Nature">
        <title>Mutant phenotypes for thousands of bacterial genes of unknown function.</title>
        <authorList>
            <person name="Price M.N."/>
            <person name="Wetmore K.M."/>
            <person name="Waters R.J."/>
            <person name="Callaghan M."/>
            <person name="Ray J."/>
            <person name="Liu H."/>
            <person name="Kuehl J.V."/>
            <person name="Melnyk R.A."/>
            <person name="Lamson J.S."/>
            <person name="Suh Y."/>
            <person name="Carlson H.K."/>
            <person name="Esquivel Z."/>
            <person name="Sadeeshkumar H."/>
            <person name="Chakraborty R."/>
            <person name="Zane G.M."/>
            <person name="Rubin B.E."/>
            <person name="Wall J.D."/>
            <person name="Visel A."/>
            <person name="Bristow J."/>
            <person name="Blow M.J."/>
            <person name="Arkin A.P."/>
            <person name="Deutschbauer A.M."/>
        </authorList>
    </citation>
    <scope>NUCLEOTIDE SEQUENCE [LARGE SCALE GENOMIC DNA]</scope>
    <source>
        <strain evidence="5 6">FW300-N1B4</strain>
    </source>
</reference>
<gene>
    <name evidence="5" type="ORF">A1D17_15530</name>
</gene>
<evidence type="ECO:0000259" key="4">
    <source>
        <dbReference type="Pfam" id="PF01168"/>
    </source>
</evidence>
<evidence type="ECO:0000256" key="3">
    <source>
        <dbReference type="RuleBase" id="RU004514"/>
    </source>
</evidence>
<dbReference type="Pfam" id="PF01168">
    <property type="entry name" value="Ala_racemase_N"/>
    <property type="match status" value="1"/>
</dbReference>
<feature type="modified residue" description="N6-(pyridoxal phosphate)lysine" evidence="2">
    <location>
        <position position="59"/>
    </location>
</feature>
<evidence type="ECO:0000256" key="2">
    <source>
        <dbReference type="HAMAP-Rule" id="MF_02087"/>
    </source>
</evidence>
<dbReference type="CDD" id="cd00635">
    <property type="entry name" value="PLPDE_III_YBL036c_like"/>
    <property type="match status" value="1"/>
</dbReference>
<dbReference type="Proteomes" id="UP000076489">
    <property type="component" value="Unassembled WGS sequence"/>
</dbReference>
<name>A0A166NL79_PSEFL</name>
<dbReference type="EMBL" id="LUKJ01000003">
    <property type="protein sequence ID" value="KZN17504.1"/>
    <property type="molecule type" value="Genomic_DNA"/>
</dbReference>
<dbReference type="InterPro" id="IPR029066">
    <property type="entry name" value="PLP-binding_barrel"/>
</dbReference>
<dbReference type="PANTHER" id="PTHR10146:SF14">
    <property type="entry name" value="PYRIDOXAL PHOSPHATE HOMEOSTASIS PROTEIN"/>
    <property type="match status" value="1"/>
</dbReference>